<name>A0ABS4RR28_PAEXY</name>
<comment type="similarity">
    <text evidence="1">Belongs to the NAD(P)H dehydrogenase (quinone) family.</text>
</comment>
<comment type="caution">
    <text evidence="4">The sequence shown here is derived from an EMBL/GenBank/DDBJ whole genome shotgun (WGS) entry which is preliminary data.</text>
</comment>
<proteinExistence type="inferred from homology"/>
<dbReference type="NCBIfam" id="NF007280">
    <property type="entry name" value="PRK09739.1"/>
    <property type="match status" value="1"/>
</dbReference>
<evidence type="ECO:0000256" key="2">
    <source>
        <dbReference type="ARBA" id="ARBA00023002"/>
    </source>
</evidence>
<reference evidence="4 5" key="1">
    <citation type="submission" date="2021-03" db="EMBL/GenBank/DDBJ databases">
        <title>Genomic Encyclopedia of Type Strains, Phase IV (KMG-IV): sequencing the most valuable type-strain genomes for metagenomic binning, comparative biology and taxonomic classification.</title>
        <authorList>
            <person name="Goeker M."/>
        </authorList>
    </citation>
    <scope>NUCLEOTIDE SEQUENCE [LARGE SCALE GENOMIC DNA]</scope>
    <source>
        <strain evidence="4 5">DSM 21292</strain>
    </source>
</reference>
<dbReference type="Gene3D" id="3.40.50.360">
    <property type="match status" value="1"/>
</dbReference>
<protein>
    <submittedName>
        <fullName evidence="4">NADPH-quinone reductase</fullName>
    </submittedName>
</protein>
<accession>A0ABS4RR28</accession>
<dbReference type="Pfam" id="PF02525">
    <property type="entry name" value="Flavodoxin_2"/>
    <property type="match status" value="1"/>
</dbReference>
<dbReference type="SUPFAM" id="SSF52218">
    <property type="entry name" value="Flavoproteins"/>
    <property type="match status" value="1"/>
</dbReference>
<dbReference type="InterPro" id="IPR051545">
    <property type="entry name" value="NAD(P)H_dehydrogenase_qn"/>
</dbReference>
<evidence type="ECO:0000259" key="3">
    <source>
        <dbReference type="Pfam" id="PF02525"/>
    </source>
</evidence>
<keyword evidence="5" id="KW-1185">Reference proteome</keyword>
<evidence type="ECO:0000313" key="5">
    <source>
        <dbReference type="Proteomes" id="UP000810207"/>
    </source>
</evidence>
<dbReference type="EMBL" id="JAGIKV010000002">
    <property type="protein sequence ID" value="MBP2244247.1"/>
    <property type="molecule type" value="Genomic_DNA"/>
</dbReference>
<dbReference type="InterPro" id="IPR029039">
    <property type="entry name" value="Flavoprotein-like_sf"/>
</dbReference>
<gene>
    <name evidence="4" type="ORF">J2Z28_000857</name>
</gene>
<dbReference type="PANTHER" id="PTHR10204:SF34">
    <property type="entry name" value="NAD(P)H DEHYDROGENASE [QUINONE] 1 ISOFORM 1"/>
    <property type="match status" value="1"/>
</dbReference>
<dbReference type="InterPro" id="IPR003680">
    <property type="entry name" value="Flavodoxin_fold"/>
</dbReference>
<dbReference type="Proteomes" id="UP000810207">
    <property type="component" value="Unassembled WGS sequence"/>
</dbReference>
<organism evidence="4 5">
    <name type="scientific">Paenibacillus xylanexedens</name>
    <dbReference type="NCBI Taxonomy" id="528191"/>
    <lineage>
        <taxon>Bacteria</taxon>
        <taxon>Bacillati</taxon>
        <taxon>Bacillota</taxon>
        <taxon>Bacilli</taxon>
        <taxon>Bacillales</taxon>
        <taxon>Paenibacillaceae</taxon>
        <taxon>Paenibacillus</taxon>
    </lineage>
</organism>
<sequence length="209" mass="23944">MATRLQSRKVVKDKMNVLVVVSHPRKDSLTFQVAQRFAQGLTDAGHGYEILDLHGIGFDPILREMDEPDYTQENQVFSPEVETEMKRLKKHDAVAFVFPLWWWHLPAMLKGYVDRVMNNGFAYGANKLPHQQILWIALSGVTEEQMHKRNYGQSIANLLNVGIADYCGVSQSRVEFIYETLESKPEHYEALLNHAHHLGLNYANDIPTP</sequence>
<feature type="domain" description="Flavodoxin-like fold" evidence="3">
    <location>
        <begin position="15"/>
        <end position="192"/>
    </location>
</feature>
<evidence type="ECO:0000313" key="4">
    <source>
        <dbReference type="EMBL" id="MBP2244247.1"/>
    </source>
</evidence>
<dbReference type="PANTHER" id="PTHR10204">
    <property type="entry name" value="NAD P H OXIDOREDUCTASE-RELATED"/>
    <property type="match status" value="1"/>
</dbReference>
<evidence type="ECO:0000256" key="1">
    <source>
        <dbReference type="ARBA" id="ARBA00006252"/>
    </source>
</evidence>
<keyword evidence="2" id="KW-0560">Oxidoreductase</keyword>